<dbReference type="Pfam" id="PF04851">
    <property type="entry name" value="ResIII"/>
    <property type="match status" value="1"/>
</dbReference>
<dbReference type="SUPFAM" id="SSF52540">
    <property type="entry name" value="P-loop containing nucleoside triphosphate hydrolases"/>
    <property type="match status" value="2"/>
</dbReference>
<evidence type="ECO:0000259" key="3">
    <source>
        <dbReference type="PROSITE" id="PS51192"/>
    </source>
</evidence>
<dbReference type="GO" id="GO:0016787">
    <property type="term" value="F:hydrolase activity"/>
    <property type="evidence" value="ECO:0007669"/>
    <property type="project" value="InterPro"/>
</dbReference>
<proteinExistence type="predicted"/>
<keyword evidence="5" id="KW-1185">Reference proteome</keyword>
<dbReference type="PANTHER" id="PTHR47396:SF1">
    <property type="entry name" value="ATP-DEPENDENT HELICASE IRC3-RELATED"/>
    <property type="match status" value="1"/>
</dbReference>
<dbReference type="InterPro" id="IPR006935">
    <property type="entry name" value="Helicase/UvrB_N"/>
</dbReference>
<dbReference type="Pfam" id="PF22548">
    <property type="entry name" value="AEP-TOTE"/>
    <property type="match status" value="1"/>
</dbReference>
<dbReference type="GO" id="GO:0003677">
    <property type="term" value="F:DNA binding"/>
    <property type="evidence" value="ECO:0007669"/>
    <property type="project" value="InterPro"/>
</dbReference>
<sequence>MNDYINEIEEIRRRIDSLDAERRDLLGRLSILESKHQEQQREALQQFSSQEKIHIFRQLFRGREDVFPKRWDNRKTGRSGYSPACSNEWVRGICEKPRIKCTECPNQGFIKVSDDVIRQHLTGKDAQNNDATIGVYPLLPDETCWFLAADFDKEYWQKDIAAFMKTCSNKAVPAYVERSRSGNGGHVWIFFSSPVAASDARKMGSYLLTETMEHHPDLGFSSYDRFFPNQDNMPAGGFGNLIALPLQRDPRQQGNSVFLDENFEPYPDQWSFLSAVRKMTSQEVEMHVLEAIGRGRVTGLHIPVDDEDADEPWKARPSGKPRPLEITTPIPDAIKLVAGNQLYIEKNRLPPQLINRLIRTAAFQNPEFYKAQAMRLPIFDKPRIIACAENFPNHIGLPRGCLDDVLELLAEINITHKIVDERNAGKAIRTKFLGTLSKDQKSAVKALLAHDTGVLSATTGFGKTVLAAHIIAKRKRNTMILVHRKQLLEQWVARLQTFLDLEHINVGQIGGGKRKPTGQIDIALIQSLVRKGEVDDCVADYGQLIVDECHHLSAVSFEAVARQSKAKYVLGLTATPIRKDGQQPIIFMQCGPIRHHVDAKKQAKKRPFSHFVVPRYTEFRLPLSLTEQYERPPIQTVYAELANNSARNEMIVSDVVSALKDGRSPIILTERKEHVAFFADCLSGFSKHIITLQGGMGKKAHKQMLEEFESIGDHEERILIATGRYIGEGFDDARLDALFLAMPISWKGTLAQYAGRLHRIHHNKTKVQVYDYIDHQVPVLQRMSEKRMSGYRSLGYEIQSTGIARSSNILPGL</sequence>
<evidence type="ECO:0000256" key="2">
    <source>
        <dbReference type="SAM" id="MobiDB-lite"/>
    </source>
</evidence>
<dbReference type="Proteomes" id="UP000199345">
    <property type="component" value="Unassembled WGS sequence"/>
</dbReference>
<dbReference type="PANTHER" id="PTHR47396">
    <property type="entry name" value="TYPE I RESTRICTION ENZYME ECOKI R PROTEIN"/>
    <property type="match status" value="1"/>
</dbReference>
<dbReference type="OrthoDB" id="9804086at2"/>
<dbReference type="InterPro" id="IPR014001">
    <property type="entry name" value="Helicase_ATP-bd"/>
</dbReference>
<protein>
    <recommendedName>
        <fullName evidence="3">Helicase ATP-binding domain-containing protein</fullName>
    </recommendedName>
</protein>
<dbReference type="InterPro" id="IPR050742">
    <property type="entry name" value="Helicase_Restrict-Modif_Enz"/>
</dbReference>
<dbReference type="PROSITE" id="PS51192">
    <property type="entry name" value="HELICASE_ATP_BIND_1"/>
    <property type="match status" value="1"/>
</dbReference>
<dbReference type="GO" id="GO:0005829">
    <property type="term" value="C:cytosol"/>
    <property type="evidence" value="ECO:0007669"/>
    <property type="project" value="TreeGrafter"/>
</dbReference>
<feature type="coiled-coil region" evidence="1">
    <location>
        <begin position="1"/>
        <end position="42"/>
    </location>
</feature>
<organism evidence="4 5">
    <name type="scientific">Nitrosomonas marina</name>
    <dbReference type="NCBI Taxonomy" id="917"/>
    <lineage>
        <taxon>Bacteria</taxon>
        <taxon>Pseudomonadati</taxon>
        <taxon>Pseudomonadota</taxon>
        <taxon>Betaproteobacteria</taxon>
        <taxon>Nitrosomonadales</taxon>
        <taxon>Nitrosomonadaceae</taxon>
        <taxon>Nitrosomonas</taxon>
    </lineage>
</organism>
<gene>
    <name evidence="4" type="ORF">SAMN05216326_1506</name>
</gene>
<dbReference type="Gene3D" id="3.40.50.300">
    <property type="entry name" value="P-loop containing nucleotide triphosphate hydrolases"/>
    <property type="match status" value="2"/>
</dbReference>
<dbReference type="AlphaFoldDB" id="A0A1I0G1E0"/>
<dbReference type="EMBL" id="FOIA01000050">
    <property type="protein sequence ID" value="SET64404.1"/>
    <property type="molecule type" value="Genomic_DNA"/>
</dbReference>
<dbReference type="GO" id="GO:0005524">
    <property type="term" value="F:ATP binding"/>
    <property type="evidence" value="ECO:0007669"/>
    <property type="project" value="InterPro"/>
</dbReference>
<dbReference type="CDD" id="cd17926">
    <property type="entry name" value="DEXHc_RE"/>
    <property type="match status" value="1"/>
</dbReference>
<accession>A0A1I0G1E0</accession>
<feature type="domain" description="Helicase ATP-binding" evidence="3">
    <location>
        <begin position="444"/>
        <end position="594"/>
    </location>
</feature>
<name>A0A1I0G1E0_9PROT</name>
<feature type="region of interest" description="Disordered" evidence="2">
    <location>
        <begin position="303"/>
        <end position="325"/>
    </location>
</feature>
<evidence type="ECO:0000256" key="1">
    <source>
        <dbReference type="SAM" id="Coils"/>
    </source>
</evidence>
<evidence type="ECO:0000313" key="5">
    <source>
        <dbReference type="Proteomes" id="UP000199345"/>
    </source>
</evidence>
<dbReference type="InterPro" id="IPR054347">
    <property type="entry name" value="TOTE_primase"/>
</dbReference>
<evidence type="ECO:0000313" key="4">
    <source>
        <dbReference type="EMBL" id="SET64404.1"/>
    </source>
</evidence>
<dbReference type="SMART" id="SM00487">
    <property type="entry name" value="DEXDc"/>
    <property type="match status" value="1"/>
</dbReference>
<dbReference type="CDD" id="cd18785">
    <property type="entry name" value="SF2_C"/>
    <property type="match status" value="1"/>
</dbReference>
<dbReference type="InterPro" id="IPR027417">
    <property type="entry name" value="P-loop_NTPase"/>
</dbReference>
<reference evidence="5" key="1">
    <citation type="submission" date="2016-10" db="EMBL/GenBank/DDBJ databases">
        <authorList>
            <person name="Varghese N."/>
            <person name="Submissions S."/>
        </authorList>
    </citation>
    <scope>NUCLEOTIDE SEQUENCE [LARGE SCALE GENOMIC DNA]</scope>
    <source>
        <strain evidence="5">Nm71</strain>
    </source>
</reference>
<keyword evidence="1" id="KW-0175">Coiled coil</keyword>